<dbReference type="AlphaFoldDB" id="A0A0J9BHK2"/>
<dbReference type="GO" id="GO:0000976">
    <property type="term" value="F:transcription cis-regulatory region binding"/>
    <property type="evidence" value="ECO:0007669"/>
    <property type="project" value="TreeGrafter"/>
</dbReference>
<dbReference type="Gene3D" id="3.40.50.2300">
    <property type="match status" value="2"/>
</dbReference>
<dbReference type="InterPro" id="IPR028082">
    <property type="entry name" value="Peripla_BP_I"/>
</dbReference>
<accession>A0A0J9BHK2</accession>
<dbReference type="PANTHER" id="PTHR30146:SF149">
    <property type="entry name" value="HTH-TYPE TRANSCRIPTIONAL REGULATOR EBGR"/>
    <property type="match status" value="1"/>
</dbReference>
<dbReference type="InterPro" id="IPR010982">
    <property type="entry name" value="Lambda_DNA-bd_dom_sf"/>
</dbReference>
<evidence type="ECO:0000256" key="1">
    <source>
        <dbReference type="ARBA" id="ARBA00023015"/>
    </source>
</evidence>
<dbReference type="PRINTS" id="PR00036">
    <property type="entry name" value="HTHLACI"/>
</dbReference>
<dbReference type="CDD" id="cd01392">
    <property type="entry name" value="HTH_LacI"/>
    <property type="match status" value="1"/>
</dbReference>
<keyword evidence="3" id="KW-0804">Transcription</keyword>
<reference evidence="5" key="1">
    <citation type="submission" date="2011-04" db="EMBL/GenBank/DDBJ databases">
        <title>The Genome Sequence of Clostridium citroniae WAL-19142.</title>
        <authorList>
            <consortium name="The Broad Institute Genome Sequencing Platform"/>
            <person name="Earl A."/>
            <person name="Ward D."/>
            <person name="Feldgarden M."/>
            <person name="Gevers D."/>
            <person name="Warren Y.A."/>
            <person name="Tyrrell K.L."/>
            <person name="Citron D.M."/>
            <person name="Goldstein E.J."/>
            <person name="Daigneault M."/>
            <person name="Allen-Vercoe E."/>
            <person name="Young S.K."/>
            <person name="Zeng Q."/>
            <person name="Gargeya S."/>
            <person name="Fitzgerald M."/>
            <person name="Haas B."/>
            <person name="Abouelleil A."/>
            <person name="Alvarado L."/>
            <person name="Arachchi H.M."/>
            <person name="Berlin A."/>
            <person name="Brown A."/>
            <person name="Chapman S.B."/>
            <person name="Chen Z."/>
            <person name="Dunbar C."/>
            <person name="Freedman E."/>
            <person name="Gearin G."/>
            <person name="Gellesch M."/>
            <person name="Goldberg J."/>
            <person name="Griggs A."/>
            <person name="Gujja S."/>
            <person name="Heilman E.R."/>
            <person name="Heiman D."/>
            <person name="Howarth C."/>
            <person name="Larson L."/>
            <person name="Lui A."/>
            <person name="MacDonald P.J."/>
            <person name="Mehta T."/>
            <person name="Montmayeur A."/>
            <person name="Murphy C."/>
            <person name="Neiman D."/>
            <person name="Pearson M."/>
            <person name="Priest M."/>
            <person name="Roberts A."/>
            <person name="Saif S."/>
            <person name="Shea T."/>
            <person name="Shenoy N."/>
            <person name="Sisk P."/>
            <person name="Stolte C."/>
            <person name="Sykes S."/>
            <person name="White J."/>
            <person name="Yandava C."/>
            <person name="Wortman J."/>
            <person name="Nusbaum C."/>
            <person name="Birren B."/>
        </authorList>
    </citation>
    <scope>NUCLEOTIDE SEQUENCE [LARGE SCALE GENOMIC DNA]</scope>
    <source>
        <strain evidence="5">WAL-19142</strain>
    </source>
</reference>
<dbReference type="PROSITE" id="PS50932">
    <property type="entry name" value="HTH_LACI_2"/>
    <property type="match status" value="1"/>
</dbReference>
<dbReference type="Proteomes" id="UP000037392">
    <property type="component" value="Unassembled WGS sequence"/>
</dbReference>
<feature type="domain" description="HTH lacI-type" evidence="4">
    <location>
        <begin position="1"/>
        <end position="57"/>
    </location>
</feature>
<evidence type="ECO:0000256" key="3">
    <source>
        <dbReference type="ARBA" id="ARBA00023163"/>
    </source>
</evidence>
<proteinExistence type="predicted"/>
<dbReference type="EMBL" id="ADLK01000050">
    <property type="protein sequence ID" value="KMW12332.1"/>
    <property type="molecule type" value="Genomic_DNA"/>
</dbReference>
<dbReference type="GO" id="GO:0003700">
    <property type="term" value="F:DNA-binding transcription factor activity"/>
    <property type="evidence" value="ECO:0007669"/>
    <property type="project" value="TreeGrafter"/>
</dbReference>
<comment type="caution">
    <text evidence="5">The sequence shown here is derived from an EMBL/GenBank/DDBJ whole genome shotgun (WGS) entry which is preliminary data.</text>
</comment>
<dbReference type="InterPro" id="IPR000843">
    <property type="entry name" value="HTH_LacI"/>
</dbReference>
<dbReference type="SMART" id="SM00354">
    <property type="entry name" value="HTH_LACI"/>
    <property type="match status" value="1"/>
</dbReference>
<dbReference type="Gene3D" id="1.10.260.40">
    <property type="entry name" value="lambda repressor-like DNA-binding domains"/>
    <property type="match status" value="1"/>
</dbReference>
<evidence type="ECO:0000259" key="4">
    <source>
        <dbReference type="PROSITE" id="PS50932"/>
    </source>
</evidence>
<dbReference type="RefSeq" id="WP_048931155.1">
    <property type="nucleotide sequence ID" value="NZ_KQ235886.1"/>
</dbReference>
<keyword evidence="1" id="KW-0805">Transcription regulation</keyword>
<dbReference type="CDD" id="cd01544">
    <property type="entry name" value="PBP1_GalR"/>
    <property type="match status" value="1"/>
</dbReference>
<name>A0A0J9BHK2_9FIRM</name>
<dbReference type="Pfam" id="PF00356">
    <property type="entry name" value="LacI"/>
    <property type="match status" value="1"/>
</dbReference>
<dbReference type="PANTHER" id="PTHR30146">
    <property type="entry name" value="LACI-RELATED TRANSCRIPTIONAL REPRESSOR"/>
    <property type="match status" value="1"/>
</dbReference>
<dbReference type="InterPro" id="IPR046335">
    <property type="entry name" value="LacI/GalR-like_sensor"/>
</dbReference>
<dbReference type="OrthoDB" id="43195at2"/>
<organism evidence="5">
    <name type="scientific">[Clostridium] citroniae WAL-19142</name>
    <dbReference type="NCBI Taxonomy" id="742734"/>
    <lineage>
        <taxon>Bacteria</taxon>
        <taxon>Bacillati</taxon>
        <taxon>Bacillota</taxon>
        <taxon>Clostridia</taxon>
        <taxon>Lachnospirales</taxon>
        <taxon>Lachnospiraceae</taxon>
        <taxon>Enterocloster</taxon>
    </lineage>
</organism>
<dbReference type="SUPFAM" id="SSF47413">
    <property type="entry name" value="lambda repressor-like DNA-binding domains"/>
    <property type="match status" value="1"/>
</dbReference>
<sequence length="337" mass="37805">MSLKDIAAEVGVSISTVSRVLNTDNTSVARKELQHRIWEVARKQGYTPNLTARHLRLKTLPERADIRYLNCIYGCAPHETKDDPFFTKLLESIEKEAFKHQYHVNCSYSSITTDALCISSLVSTVPSDCLIILGRFKPELIKQLKFHYKKIIYIGLNILDANCDQIICDGYKITQSSVNYLHSLNHRKIGYVGSKEARLKGYQDAMTTLGLSNDSRFIIDNAMLSMDGGYKSTKELLDQSPDITAICCTNDVVAIGALKACKERGIQVPEDISIIGVNDIINVQYTDPMLTTIHVPLEEMGKMAITMLRDRVEGGHTSKIKVEFPFQIVKRGSCRPL</sequence>
<evidence type="ECO:0000256" key="2">
    <source>
        <dbReference type="ARBA" id="ARBA00023125"/>
    </source>
</evidence>
<dbReference type="GeneID" id="93166973"/>
<dbReference type="Pfam" id="PF13377">
    <property type="entry name" value="Peripla_BP_3"/>
    <property type="match status" value="1"/>
</dbReference>
<gene>
    <name evidence="5" type="ORF">HMPREF9470_05315</name>
</gene>
<dbReference type="SUPFAM" id="SSF53822">
    <property type="entry name" value="Periplasmic binding protein-like I"/>
    <property type="match status" value="1"/>
</dbReference>
<dbReference type="PROSITE" id="PS00356">
    <property type="entry name" value="HTH_LACI_1"/>
    <property type="match status" value="1"/>
</dbReference>
<evidence type="ECO:0000313" key="5">
    <source>
        <dbReference type="EMBL" id="KMW12332.1"/>
    </source>
</evidence>
<protein>
    <recommendedName>
        <fullName evidence="4">HTH lacI-type domain-containing protein</fullName>
    </recommendedName>
</protein>
<dbReference type="PATRIC" id="fig|742734.4.peg.5686"/>
<keyword evidence="2" id="KW-0238">DNA-binding</keyword>